<comment type="subcellular location">
    <subcellularLocation>
        <location evidence="1">Cell membrane</location>
    </subcellularLocation>
</comment>
<dbReference type="InterPro" id="IPR043760">
    <property type="entry name" value="PycTM_dom"/>
</dbReference>
<dbReference type="PANTHER" id="PTHR43081:SF1">
    <property type="entry name" value="ADENYLATE CYCLASE, TERMINAL-DIFFERENTIATION SPECIFIC"/>
    <property type="match status" value="1"/>
</dbReference>
<dbReference type="InterPro" id="IPR001054">
    <property type="entry name" value="A/G_cyclase"/>
</dbReference>
<keyword evidence="2" id="KW-1003">Cell membrane</keyword>
<dbReference type="Proteomes" id="UP000245533">
    <property type="component" value="Unassembled WGS sequence"/>
</dbReference>
<dbReference type="GO" id="GO:0009190">
    <property type="term" value="P:cyclic nucleotide biosynthetic process"/>
    <property type="evidence" value="ECO:0007669"/>
    <property type="project" value="InterPro"/>
</dbReference>
<protein>
    <recommendedName>
        <fullName evidence="9">Guanylate cyclase domain-containing protein</fullName>
    </recommendedName>
</protein>
<dbReference type="GO" id="GO:0035556">
    <property type="term" value="P:intracellular signal transduction"/>
    <property type="evidence" value="ECO:0007669"/>
    <property type="project" value="InterPro"/>
</dbReference>
<evidence type="ECO:0000256" key="6">
    <source>
        <dbReference type="ARBA" id="ARBA00023118"/>
    </source>
</evidence>
<dbReference type="GO" id="GO:0000166">
    <property type="term" value="F:nucleotide binding"/>
    <property type="evidence" value="ECO:0007669"/>
    <property type="project" value="UniProtKB-KW"/>
</dbReference>
<dbReference type="GO" id="GO:0004016">
    <property type="term" value="F:adenylate cyclase activity"/>
    <property type="evidence" value="ECO:0007669"/>
    <property type="project" value="UniProtKB-ARBA"/>
</dbReference>
<feature type="transmembrane region" description="Helical" evidence="8">
    <location>
        <begin position="214"/>
        <end position="234"/>
    </location>
</feature>
<evidence type="ECO:0000256" key="3">
    <source>
        <dbReference type="ARBA" id="ARBA00022692"/>
    </source>
</evidence>
<feature type="transmembrane region" description="Helical" evidence="8">
    <location>
        <begin position="240"/>
        <end position="260"/>
    </location>
</feature>
<dbReference type="Pfam" id="PF00211">
    <property type="entry name" value="Guanylate_cyc"/>
    <property type="match status" value="1"/>
</dbReference>
<dbReference type="InterPro" id="IPR029787">
    <property type="entry name" value="Nucleotide_cyclase"/>
</dbReference>
<feature type="transmembrane region" description="Helical" evidence="8">
    <location>
        <begin position="335"/>
        <end position="357"/>
    </location>
</feature>
<accession>A0A316U064</accession>
<feature type="domain" description="Guanylate cyclase" evidence="9">
    <location>
        <begin position="1"/>
        <end position="106"/>
    </location>
</feature>
<dbReference type="EMBL" id="QGGB01000008">
    <property type="protein sequence ID" value="PWN06016.1"/>
    <property type="molecule type" value="Genomic_DNA"/>
</dbReference>
<evidence type="ECO:0000256" key="4">
    <source>
        <dbReference type="ARBA" id="ARBA00022741"/>
    </source>
</evidence>
<keyword evidence="7 8" id="KW-0472">Membrane</keyword>
<dbReference type="CDD" id="cd07302">
    <property type="entry name" value="CHD"/>
    <property type="match status" value="1"/>
</dbReference>
<evidence type="ECO:0000259" key="9">
    <source>
        <dbReference type="PROSITE" id="PS50125"/>
    </source>
</evidence>
<keyword evidence="4" id="KW-0547">Nucleotide-binding</keyword>
<sequence length="358" mass="39914">MFADIVGYTKMMQQDEENAKSLRDRQRSVIERYLLDYHGQVMQYYGDGTLIMFGSALDAVKCARDIQLELTKQPAVPVRIGIHMGDVVYDDEGIYGDAVNVASRIQSVGVSGSVMLSDNVFNEIKNHPGIRVESCGEHALKNVAMPVNLYSLVYETFRQPGQSIVEKSEANASQDNSSDQQGLGSLKRGVSDMFRTSYRNHIELSAIADNKSNIMISINGIIISIMIASIPAQITSDSSLLLPTAVLLITCMLSLIYAVLAARPRVSNEKVTLEDVRSNRSNILFFGNFYTMERDDYVTGLEELMSDSERLYNTMTRDLHSLGVVLSKKFKLLRVAYNIFMVGLVASVCSFLVFYLLM</sequence>
<dbReference type="InterPro" id="IPR050697">
    <property type="entry name" value="Adenylyl/Guanylyl_Cyclase_3/4"/>
</dbReference>
<dbReference type="Pfam" id="PF18967">
    <property type="entry name" value="PycTM"/>
    <property type="match status" value="1"/>
</dbReference>
<evidence type="ECO:0000256" key="2">
    <source>
        <dbReference type="ARBA" id="ARBA00022475"/>
    </source>
</evidence>
<keyword evidence="3 8" id="KW-0812">Transmembrane</keyword>
<evidence type="ECO:0000256" key="1">
    <source>
        <dbReference type="ARBA" id="ARBA00004236"/>
    </source>
</evidence>
<evidence type="ECO:0000313" key="10">
    <source>
        <dbReference type="EMBL" id="PWN06016.1"/>
    </source>
</evidence>
<dbReference type="PANTHER" id="PTHR43081">
    <property type="entry name" value="ADENYLATE CYCLASE, TERMINAL-DIFFERENTIATION SPECIFIC-RELATED"/>
    <property type="match status" value="1"/>
</dbReference>
<reference evidence="10 11" key="1">
    <citation type="submission" date="2018-05" db="EMBL/GenBank/DDBJ databases">
        <title>Rhodohalobacter halophilus gen. nov., sp. nov., a moderately halophilic member of the family Balneolaceae.</title>
        <authorList>
            <person name="Liu Z.-W."/>
        </authorList>
    </citation>
    <scope>NUCLEOTIDE SEQUENCE [LARGE SCALE GENOMIC DNA]</scope>
    <source>
        <strain evidence="10 11">8A47</strain>
    </source>
</reference>
<dbReference type="PROSITE" id="PS50125">
    <property type="entry name" value="GUANYLATE_CYCLASE_2"/>
    <property type="match status" value="1"/>
</dbReference>
<name>A0A316U064_9BACT</name>
<dbReference type="Gene3D" id="3.30.70.1230">
    <property type="entry name" value="Nucleotide cyclase"/>
    <property type="match status" value="1"/>
</dbReference>
<dbReference type="SUPFAM" id="SSF55073">
    <property type="entry name" value="Nucleotide cyclase"/>
    <property type="match status" value="1"/>
</dbReference>
<proteinExistence type="predicted"/>
<dbReference type="GO" id="GO:0051607">
    <property type="term" value="P:defense response to virus"/>
    <property type="evidence" value="ECO:0007669"/>
    <property type="project" value="UniProtKB-KW"/>
</dbReference>
<keyword evidence="6" id="KW-0051">Antiviral defense</keyword>
<dbReference type="AlphaFoldDB" id="A0A316U064"/>
<gene>
    <name evidence="10" type="ORF">DDZ15_12620</name>
</gene>
<evidence type="ECO:0000313" key="11">
    <source>
        <dbReference type="Proteomes" id="UP000245533"/>
    </source>
</evidence>
<evidence type="ECO:0000256" key="5">
    <source>
        <dbReference type="ARBA" id="ARBA00022989"/>
    </source>
</evidence>
<keyword evidence="11" id="KW-1185">Reference proteome</keyword>
<comment type="caution">
    <text evidence="10">The sequence shown here is derived from an EMBL/GenBank/DDBJ whole genome shotgun (WGS) entry which is preliminary data.</text>
</comment>
<keyword evidence="5 8" id="KW-1133">Transmembrane helix</keyword>
<evidence type="ECO:0000256" key="7">
    <source>
        <dbReference type="ARBA" id="ARBA00023136"/>
    </source>
</evidence>
<dbReference type="RefSeq" id="WP_109647458.1">
    <property type="nucleotide sequence ID" value="NZ_QGGB01000008.1"/>
</dbReference>
<organism evidence="10 11">
    <name type="scientific">Rhodohalobacter mucosus</name>
    <dbReference type="NCBI Taxonomy" id="2079485"/>
    <lineage>
        <taxon>Bacteria</taxon>
        <taxon>Pseudomonadati</taxon>
        <taxon>Balneolota</taxon>
        <taxon>Balneolia</taxon>
        <taxon>Balneolales</taxon>
        <taxon>Balneolaceae</taxon>
        <taxon>Rhodohalobacter</taxon>
    </lineage>
</organism>
<evidence type="ECO:0000256" key="8">
    <source>
        <dbReference type="SAM" id="Phobius"/>
    </source>
</evidence>
<dbReference type="GO" id="GO:0005886">
    <property type="term" value="C:plasma membrane"/>
    <property type="evidence" value="ECO:0007669"/>
    <property type="project" value="UniProtKB-SubCell"/>
</dbReference>